<dbReference type="AlphaFoldDB" id="A0AAV6MKQ9"/>
<protein>
    <submittedName>
        <fullName evidence="4">Pentatricopeptide repeat-containing protein, mitochondrial</fullName>
    </submittedName>
</protein>
<evidence type="ECO:0000256" key="3">
    <source>
        <dbReference type="PROSITE-ProRule" id="PRU00708"/>
    </source>
</evidence>
<dbReference type="Pfam" id="PF01535">
    <property type="entry name" value="PPR"/>
    <property type="match status" value="1"/>
</dbReference>
<reference evidence="4 5" key="1">
    <citation type="journal article" date="2021" name="Hortic Res">
        <title>The domestication of Cucurbita argyrosperma as revealed by the genome of its wild relative.</title>
        <authorList>
            <person name="Barrera-Redondo J."/>
            <person name="Sanchez-de la Vega G."/>
            <person name="Aguirre-Liguori J.A."/>
            <person name="Castellanos-Morales G."/>
            <person name="Gutierrez-Guerrero Y.T."/>
            <person name="Aguirre-Dugua X."/>
            <person name="Aguirre-Planter E."/>
            <person name="Tenaillon M.I."/>
            <person name="Lira-Saade R."/>
            <person name="Eguiarte L.E."/>
        </authorList>
    </citation>
    <scope>NUCLEOTIDE SEQUENCE [LARGE SCALE GENOMIC DNA]</scope>
    <source>
        <strain evidence="4">JBR-2021</strain>
    </source>
</reference>
<dbReference type="Proteomes" id="UP000685013">
    <property type="component" value="Chromosome 13"/>
</dbReference>
<comment type="caution">
    <text evidence="4">The sequence shown here is derived from an EMBL/GenBank/DDBJ whole genome shotgun (WGS) entry which is preliminary data.</text>
</comment>
<evidence type="ECO:0000313" key="5">
    <source>
        <dbReference type="Proteomes" id="UP000685013"/>
    </source>
</evidence>
<dbReference type="PANTHER" id="PTHR47932">
    <property type="entry name" value="ATPASE EXPRESSION PROTEIN 3"/>
    <property type="match status" value="1"/>
</dbReference>
<keyword evidence="5" id="KW-1185">Reference proteome</keyword>
<evidence type="ECO:0000256" key="2">
    <source>
        <dbReference type="ARBA" id="ARBA00022737"/>
    </source>
</evidence>
<dbReference type="PANTHER" id="PTHR47932:SF23">
    <property type="entry name" value="PENTACOTRIPEPTIDE-REPEAT REGION OF PRORP DOMAIN-CONTAINING PROTEIN"/>
    <property type="match status" value="1"/>
</dbReference>
<proteinExistence type="inferred from homology"/>
<organism evidence="4 5">
    <name type="scientific">Cucurbita argyrosperma subsp. sororia</name>
    <dbReference type="NCBI Taxonomy" id="37648"/>
    <lineage>
        <taxon>Eukaryota</taxon>
        <taxon>Viridiplantae</taxon>
        <taxon>Streptophyta</taxon>
        <taxon>Embryophyta</taxon>
        <taxon>Tracheophyta</taxon>
        <taxon>Spermatophyta</taxon>
        <taxon>Magnoliopsida</taxon>
        <taxon>eudicotyledons</taxon>
        <taxon>Gunneridae</taxon>
        <taxon>Pentapetalae</taxon>
        <taxon>rosids</taxon>
        <taxon>fabids</taxon>
        <taxon>Cucurbitales</taxon>
        <taxon>Cucurbitaceae</taxon>
        <taxon>Cucurbiteae</taxon>
        <taxon>Cucurbita</taxon>
    </lineage>
</organism>
<dbReference type="EMBL" id="JAGKQH010000013">
    <property type="protein sequence ID" value="KAG6583499.1"/>
    <property type="molecule type" value="Genomic_DNA"/>
</dbReference>
<evidence type="ECO:0000313" key="4">
    <source>
        <dbReference type="EMBL" id="KAG6583499.1"/>
    </source>
</evidence>
<sequence length="531" mass="61361">MNLLLRIRIQFLRNSINQLCNSIPSNPHFVCLRRFSFHSWFLNTDHGNFSHILRLSQIQNYPAPVLSFTKFCLNFYSNSAPSRSFRRRASKRLKSRIKPKLNEAQFQHAISQIPPRFNSEELYNVISVQGDPLVCFELFNWASQQSRFRHDVSTYEITIKKLGEAKMYEEMDNVVNQVLAVPSIGSETLYNTMIYFFTEARKLTRAINIFKHMQNNKNLNCRPSIRTYNLLFTAFLSRGRNAYINLMYMETIRCLFRQMVNDGIEPDIFTLNCMIKGYVLSLHVNDALRIFHQMGVVYSSLPNSFSYDYLIHGLCAQARTDNARELCNEMKEKGFVPSSISYNSIVNAMALNGEVEEAVNYLWEMIGNRRSPDFITYKTVLDELCRRGRVGEATSLLREVQEKELVDGHTYRKLLYVLEDDYGNSLAVCFSRIKQIEKRPVLISPGGCCVSMEGLPMPFAEKVTAGAYLLWLHGLKTLQILVNQRGVFSCEAAVFVGLELYDIFSKRSSGSLYGFSPIKFKNQESYQEREQ</sequence>
<feature type="repeat" description="PPR" evidence="3">
    <location>
        <begin position="373"/>
        <end position="407"/>
    </location>
</feature>
<comment type="similarity">
    <text evidence="1">Belongs to the PPR family. P subfamily.</text>
</comment>
<dbReference type="GO" id="GO:0003729">
    <property type="term" value="F:mRNA binding"/>
    <property type="evidence" value="ECO:0007669"/>
    <property type="project" value="TreeGrafter"/>
</dbReference>
<dbReference type="InterPro" id="IPR002885">
    <property type="entry name" value="PPR_rpt"/>
</dbReference>
<gene>
    <name evidence="4" type="ORF">SDJN03_19431</name>
</gene>
<dbReference type="Pfam" id="PF13041">
    <property type="entry name" value="PPR_2"/>
    <property type="match status" value="1"/>
</dbReference>
<dbReference type="Pfam" id="PF13812">
    <property type="entry name" value="PPR_3"/>
    <property type="match status" value="1"/>
</dbReference>
<accession>A0AAV6MKQ9</accession>
<dbReference type="Pfam" id="PF12854">
    <property type="entry name" value="PPR_1"/>
    <property type="match status" value="1"/>
</dbReference>
<feature type="repeat" description="PPR" evidence="3">
    <location>
        <begin position="303"/>
        <end position="337"/>
    </location>
</feature>
<feature type="non-terminal residue" evidence="4">
    <location>
        <position position="1"/>
    </location>
</feature>
<dbReference type="NCBIfam" id="TIGR00756">
    <property type="entry name" value="PPR"/>
    <property type="match status" value="5"/>
</dbReference>
<evidence type="ECO:0000256" key="1">
    <source>
        <dbReference type="ARBA" id="ARBA00007626"/>
    </source>
</evidence>
<keyword evidence="2" id="KW-0677">Repeat</keyword>
<feature type="repeat" description="PPR" evidence="3">
    <location>
        <begin position="338"/>
        <end position="372"/>
    </location>
</feature>
<name>A0AAV6MKQ9_9ROSI</name>
<dbReference type="PROSITE" id="PS51375">
    <property type="entry name" value="PPR"/>
    <property type="match status" value="3"/>
</dbReference>